<organism evidence="2 3">
    <name type="scientific">Strigamia maritima</name>
    <name type="common">European centipede</name>
    <name type="synonym">Geophilus maritimus</name>
    <dbReference type="NCBI Taxonomy" id="126957"/>
    <lineage>
        <taxon>Eukaryota</taxon>
        <taxon>Metazoa</taxon>
        <taxon>Ecdysozoa</taxon>
        <taxon>Arthropoda</taxon>
        <taxon>Myriapoda</taxon>
        <taxon>Chilopoda</taxon>
        <taxon>Pleurostigmophora</taxon>
        <taxon>Geophilomorpha</taxon>
        <taxon>Linotaeniidae</taxon>
        <taxon>Strigamia</taxon>
    </lineage>
</organism>
<feature type="region of interest" description="Disordered" evidence="1">
    <location>
        <begin position="231"/>
        <end position="262"/>
    </location>
</feature>
<proteinExistence type="predicted"/>
<dbReference type="HOGENOM" id="CLU_822790_0_0_1"/>
<dbReference type="Proteomes" id="UP000014500">
    <property type="component" value="Unassembled WGS sequence"/>
</dbReference>
<reference evidence="2" key="2">
    <citation type="submission" date="2015-02" db="UniProtKB">
        <authorList>
            <consortium name="EnsemblMetazoa"/>
        </authorList>
    </citation>
    <scope>IDENTIFICATION</scope>
</reference>
<keyword evidence="3" id="KW-1185">Reference proteome</keyword>
<dbReference type="PANTHER" id="PTHR33324">
    <property type="entry name" value="EXPRESSED PROTEIN"/>
    <property type="match status" value="1"/>
</dbReference>
<dbReference type="AlphaFoldDB" id="T1JGI1"/>
<dbReference type="STRING" id="126957.T1JGI1"/>
<evidence type="ECO:0008006" key="4">
    <source>
        <dbReference type="Google" id="ProtNLM"/>
    </source>
</evidence>
<dbReference type="EnsemblMetazoa" id="SMAR012954-RA">
    <property type="protein sequence ID" value="SMAR012954-PA"/>
    <property type="gene ID" value="SMAR012954"/>
</dbReference>
<dbReference type="PANTHER" id="PTHR33324:SF2">
    <property type="entry name" value="MYB_SANT-LIKE DNA-BINDING DOMAIN-CONTAINING PROTEIN"/>
    <property type="match status" value="1"/>
</dbReference>
<reference evidence="3" key="1">
    <citation type="submission" date="2011-05" db="EMBL/GenBank/DDBJ databases">
        <authorList>
            <person name="Richards S.R."/>
            <person name="Qu J."/>
            <person name="Jiang H."/>
            <person name="Jhangiani S.N."/>
            <person name="Agravi P."/>
            <person name="Goodspeed R."/>
            <person name="Gross S."/>
            <person name="Mandapat C."/>
            <person name="Jackson L."/>
            <person name="Mathew T."/>
            <person name="Pu L."/>
            <person name="Thornton R."/>
            <person name="Saada N."/>
            <person name="Wilczek-Boney K.B."/>
            <person name="Lee S."/>
            <person name="Kovar C."/>
            <person name="Wu Y."/>
            <person name="Scherer S.E."/>
            <person name="Worley K.C."/>
            <person name="Muzny D.M."/>
            <person name="Gibbs R."/>
        </authorList>
    </citation>
    <scope>NUCLEOTIDE SEQUENCE</scope>
    <source>
        <strain evidence="3">Brora</strain>
    </source>
</reference>
<accession>T1JGI1</accession>
<dbReference type="EMBL" id="JH432204">
    <property type="status" value="NOT_ANNOTATED_CDS"/>
    <property type="molecule type" value="Genomic_DNA"/>
</dbReference>
<evidence type="ECO:0000256" key="1">
    <source>
        <dbReference type="SAM" id="MobiDB-lite"/>
    </source>
</evidence>
<dbReference type="OMA" id="KWEMEMA"/>
<evidence type="ECO:0000313" key="2">
    <source>
        <dbReference type="EnsemblMetazoa" id="SMAR012954-PA"/>
    </source>
</evidence>
<feature type="compositionally biased region" description="Polar residues" evidence="1">
    <location>
        <begin position="238"/>
        <end position="250"/>
    </location>
</feature>
<evidence type="ECO:0000313" key="3">
    <source>
        <dbReference type="Proteomes" id="UP000014500"/>
    </source>
</evidence>
<protein>
    <recommendedName>
        <fullName evidence="4">Myb/SANT-like DNA-binding domain-containing protein</fullName>
    </recommendedName>
</protein>
<sequence length="338" mass="39597">WLFYESAKSRDTNPRSCRIQQSNTFSQLFRYCIQIITSNYKMNHGFKNQFKMSHVSVTRKFKIQRKWTSEEVKQVLEKLKATIRMGQMMEVAYSKSSIWDKGPTEHLRTFMKPTAEVYYNKMLSELQFICCNVSQIKNKVRNLRKCYIETTQWRDSAGQGILEKSGAESLRAIILSKCPDFDDLDEIFGNTIHVSPLCVISSVASFSPSEANEQSEKKNFIFGKDELVSDGEDETSHLSDPQFESTTLRGNETENRMKSFPVNGDSVARNECRIVKDPKWEMEMAKFNFEKEKWRNELELRRRQLDLDEKKLEFEMANAKYEIEMKYSTQLQIAKLNC</sequence>
<name>T1JGI1_STRMM</name>